<keyword evidence="3" id="KW-0645">Protease</keyword>
<protein>
    <submittedName>
        <fullName evidence="3">CPBP family intramembrane metalloprotease</fullName>
    </submittedName>
</protein>
<dbReference type="PANTHER" id="PTHR39430:SF1">
    <property type="entry name" value="PROTEASE"/>
    <property type="match status" value="1"/>
</dbReference>
<feature type="transmembrane region" description="Helical" evidence="1">
    <location>
        <begin position="157"/>
        <end position="179"/>
    </location>
</feature>
<gene>
    <name evidence="3" type="ORF">FNB79_05555</name>
</gene>
<dbReference type="Pfam" id="PF02517">
    <property type="entry name" value="Rce1-like"/>
    <property type="match status" value="1"/>
</dbReference>
<keyword evidence="1" id="KW-1133">Transmembrane helix</keyword>
<dbReference type="InterPro" id="IPR003675">
    <property type="entry name" value="Rce1/LyrA-like_dom"/>
</dbReference>
<feature type="transmembrane region" description="Helical" evidence="1">
    <location>
        <begin position="66"/>
        <end position="87"/>
    </location>
</feature>
<evidence type="ECO:0000259" key="2">
    <source>
        <dbReference type="Pfam" id="PF02517"/>
    </source>
</evidence>
<proteinExistence type="predicted"/>
<keyword evidence="1" id="KW-0472">Membrane</keyword>
<sequence>MFFQFFGFLFGKIDIVNGKRPETINQYLILSFFNLLGTFLILWIFTKYVDKEKFINLGFTKNIKHIFIGIILGTVVLVFGFNILLYLDELKIITVEFRVNDFLKVFFLFILVSLIEETLFRGYILKNLIISFNKYIALSISSLLFALMHSANPSINLLSFVNLFFAGMLLGTSYIYIYIYSKFMVSHWLTF</sequence>
<dbReference type="GO" id="GO:0004175">
    <property type="term" value="F:endopeptidase activity"/>
    <property type="evidence" value="ECO:0007669"/>
    <property type="project" value="UniProtKB-ARBA"/>
</dbReference>
<accession>A0A516GWA7</accession>
<feature type="transmembrane region" description="Helical" evidence="1">
    <location>
        <begin position="132"/>
        <end position="151"/>
    </location>
</feature>
<feature type="transmembrane region" description="Helical" evidence="1">
    <location>
        <begin position="102"/>
        <end position="120"/>
    </location>
</feature>
<keyword evidence="1" id="KW-0812">Transmembrane</keyword>
<dbReference type="GO" id="GO:0080120">
    <property type="term" value="P:CAAX-box protein maturation"/>
    <property type="evidence" value="ECO:0007669"/>
    <property type="project" value="UniProtKB-ARBA"/>
</dbReference>
<dbReference type="GO" id="GO:0008237">
    <property type="term" value="F:metallopeptidase activity"/>
    <property type="evidence" value="ECO:0007669"/>
    <property type="project" value="UniProtKB-KW"/>
</dbReference>
<dbReference type="OrthoDB" id="324900at2"/>
<dbReference type="KEGG" id="fop:FNB79_05555"/>
<keyword evidence="3" id="KW-0482">Metalloprotease</keyword>
<evidence type="ECO:0000313" key="3">
    <source>
        <dbReference type="EMBL" id="QDO95660.1"/>
    </source>
</evidence>
<name>A0A516GWA7_9FLAO</name>
<keyword evidence="3" id="KW-0378">Hydrolase</keyword>
<reference evidence="3 4" key="1">
    <citation type="submission" date="2019-07" db="EMBL/GenBank/DDBJ databases">
        <title>Genome sequencing for Formosa sp. PS13.</title>
        <authorList>
            <person name="Park S.-J."/>
        </authorList>
    </citation>
    <scope>NUCLEOTIDE SEQUENCE [LARGE SCALE GENOMIC DNA]</scope>
    <source>
        <strain evidence="3 4">PS13</strain>
    </source>
</reference>
<dbReference type="GO" id="GO:0006508">
    <property type="term" value="P:proteolysis"/>
    <property type="evidence" value="ECO:0007669"/>
    <property type="project" value="UniProtKB-KW"/>
</dbReference>
<dbReference type="AlphaFoldDB" id="A0A516GWA7"/>
<keyword evidence="4" id="KW-1185">Reference proteome</keyword>
<dbReference type="EMBL" id="CP041637">
    <property type="protein sequence ID" value="QDO95660.1"/>
    <property type="molecule type" value="Genomic_DNA"/>
</dbReference>
<organism evidence="3 4">
    <name type="scientific">Formosa sediminum</name>
    <dbReference type="NCBI Taxonomy" id="2594004"/>
    <lineage>
        <taxon>Bacteria</taxon>
        <taxon>Pseudomonadati</taxon>
        <taxon>Bacteroidota</taxon>
        <taxon>Flavobacteriia</taxon>
        <taxon>Flavobacteriales</taxon>
        <taxon>Flavobacteriaceae</taxon>
        <taxon>Formosa</taxon>
    </lineage>
</organism>
<feature type="transmembrane region" description="Helical" evidence="1">
    <location>
        <begin position="27"/>
        <end position="45"/>
    </location>
</feature>
<evidence type="ECO:0000313" key="4">
    <source>
        <dbReference type="Proteomes" id="UP000319209"/>
    </source>
</evidence>
<dbReference type="PANTHER" id="PTHR39430">
    <property type="entry name" value="MEMBRANE-ASSOCIATED PROTEASE-RELATED"/>
    <property type="match status" value="1"/>
</dbReference>
<evidence type="ECO:0000256" key="1">
    <source>
        <dbReference type="SAM" id="Phobius"/>
    </source>
</evidence>
<dbReference type="Proteomes" id="UP000319209">
    <property type="component" value="Chromosome"/>
</dbReference>
<feature type="domain" description="CAAX prenyl protease 2/Lysostaphin resistance protein A-like" evidence="2">
    <location>
        <begin position="101"/>
        <end position="177"/>
    </location>
</feature>